<keyword evidence="3" id="KW-0132">Cell division</keyword>
<dbReference type="PANTHER" id="PTHR33969">
    <property type="entry name" value="SEGREGATION AND CONDENSATION PROTEIN A"/>
    <property type="match status" value="1"/>
</dbReference>
<dbReference type="Gene3D" id="6.10.250.2410">
    <property type="match status" value="1"/>
</dbReference>
<keyword evidence="1 3" id="KW-0159">Chromosome partition</keyword>
<evidence type="ECO:0000256" key="1">
    <source>
        <dbReference type="ARBA" id="ARBA00022829"/>
    </source>
</evidence>
<gene>
    <name evidence="3" type="primary">scpA</name>
    <name evidence="4" type="ORF">M3M35_01570</name>
</gene>
<keyword evidence="5" id="KW-1185">Reference proteome</keyword>
<sequence>MSKDTLKLHLTDFDGPLELLLHLIKEAQMDIYDINIKDITDQYFQYLQQMEQMQLEIAGSFFVMAANLMRIKSQWLLAEEIDDGEPEEDPREDLVNQLLEYRRYQKAAHTLQQREQHRQRIYSVPAVQSTTDVEIEPNEFEVASLVGTWQRIWQRQRRTAVGPVNQIEEWQFSIPTQAARIVTRLNQKGNRRLAFSELYAPTAGLEEVVTDFLALLTLVKRQLVRVTQPVGRNEIMIEGDNARDEH</sequence>
<keyword evidence="3" id="KW-0963">Cytoplasm</keyword>
<protein>
    <recommendedName>
        <fullName evidence="2 3">Segregation and condensation protein A</fullName>
    </recommendedName>
</protein>
<dbReference type="RefSeq" id="WP_252750276.1">
    <property type="nucleotide sequence ID" value="NZ_CP097116.1"/>
</dbReference>
<evidence type="ECO:0000256" key="3">
    <source>
        <dbReference type="HAMAP-Rule" id="MF_01805"/>
    </source>
</evidence>
<organism evidence="4 5">
    <name type="scientific">Fructilactobacillus myrtifloralis</name>
    <dbReference type="NCBI Taxonomy" id="2940301"/>
    <lineage>
        <taxon>Bacteria</taxon>
        <taxon>Bacillati</taxon>
        <taxon>Bacillota</taxon>
        <taxon>Bacilli</taxon>
        <taxon>Lactobacillales</taxon>
        <taxon>Lactobacillaceae</taxon>
        <taxon>Fructilactobacillus</taxon>
    </lineage>
</organism>
<comment type="similarity">
    <text evidence="3">Belongs to the ScpA family.</text>
</comment>
<comment type="function">
    <text evidence="3">Participates in chromosomal partition during cell division. May act via the formation of a condensin-like complex containing Smc and ScpB that pull DNA away from mid-cell into both cell halves.</text>
</comment>
<evidence type="ECO:0000313" key="4">
    <source>
        <dbReference type="EMBL" id="USS85381.1"/>
    </source>
</evidence>
<accession>A0ABY5BQB8</accession>
<comment type="subcellular location">
    <subcellularLocation>
        <location evidence="3">Cytoplasm</location>
    </subcellularLocation>
    <text evidence="3">Associated with two foci at the outer edges of the nucleoid region in young cells, and at four foci within both cell halves in older cells.</text>
</comment>
<dbReference type="Pfam" id="PF02616">
    <property type="entry name" value="SMC_ScpA"/>
    <property type="match status" value="1"/>
</dbReference>
<dbReference type="EMBL" id="CP097116">
    <property type="protein sequence ID" value="USS85381.1"/>
    <property type="molecule type" value="Genomic_DNA"/>
</dbReference>
<evidence type="ECO:0000256" key="2">
    <source>
        <dbReference type="ARBA" id="ARBA00044777"/>
    </source>
</evidence>
<reference evidence="4" key="1">
    <citation type="submission" date="2022-05" db="EMBL/GenBank/DDBJ databases">
        <authorList>
            <person name="Oliphant S.A."/>
            <person name="Watson-Haigh N.S."/>
            <person name="Sumby K.M."/>
            <person name="Gardner J.M."/>
            <person name="Jiranek V."/>
        </authorList>
    </citation>
    <scope>NUCLEOTIDE SEQUENCE</scope>
    <source>
        <strain evidence="4">KI16_H9</strain>
    </source>
</reference>
<keyword evidence="3" id="KW-0131">Cell cycle</keyword>
<evidence type="ECO:0000313" key="5">
    <source>
        <dbReference type="Proteomes" id="UP001056707"/>
    </source>
</evidence>
<dbReference type="Proteomes" id="UP001056707">
    <property type="component" value="Chromosome"/>
</dbReference>
<proteinExistence type="inferred from homology"/>
<dbReference type="InterPro" id="IPR003768">
    <property type="entry name" value="ScpA"/>
</dbReference>
<comment type="subunit">
    <text evidence="3">Component of a cohesin-like complex composed of ScpA, ScpB and the Smc homodimer, in which ScpA and ScpB bind to the head domain of Smc. The presence of the three proteins is required for the association of the complex with DNA.</text>
</comment>
<dbReference type="HAMAP" id="MF_01805">
    <property type="entry name" value="ScpA"/>
    <property type="match status" value="1"/>
</dbReference>
<name>A0ABY5BQB8_9LACO</name>
<dbReference type="PANTHER" id="PTHR33969:SF2">
    <property type="entry name" value="SEGREGATION AND CONDENSATION PROTEIN A"/>
    <property type="match status" value="1"/>
</dbReference>